<dbReference type="Proteomes" id="UP001333110">
    <property type="component" value="Unassembled WGS sequence"/>
</dbReference>
<feature type="compositionally biased region" description="Basic and acidic residues" evidence="1">
    <location>
        <begin position="180"/>
        <end position="202"/>
    </location>
</feature>
<dbReference type="AlphaFoldDB" id="A0AAN7RY81"/>
<keyword evidence="3" id="KW-1185">Reference proteome</keyword>
<gene>
    <name evidence="2" type="ORF">QYF61_014926</name>
</gene>
<comment type="caution">
    <text evidence="2">The sequence shown here is derived from an EMBL/GenBank/DDBJ whole genome shotgun (WGS) entry which is preliminary data.</text>
</comment>
<feature type="region of interest" description="Disordered" evidence="1">
    <location>
        <begin position="168"/>
        <end position="202"/>
    </location>
</feature>
<evidence type="ECO:0000256" key="1">
    <source>
        <dbReference type="SAM" id="MobiDB-lite"/>
    </source>
</evidence>
<proteinExistence type="predicted"/>
<reference evidence="2 3" key="1">
    <citation type="journal article" date="2023" name="J. Hered.">
        <title>Chromosome-level genome of the wood stork (Mycteria americana) provides insight into avian chromosome evolution.</title>
        <authorList>
            <person name="Flamio R. Jr."/>
            <person name="Ramstad K.M."/>
        </authorList>
    </citation>
    <scope>NUCLEOTIDE SEQUENCE [LARGE SCALE GENOMIC DNA]</scope>
    <source>
        <strain evidence="2">JAX WOST 10</strain>
    </source>
</reference>
<organism evidence="2 3">
    <name type="scientific">Mycteria americana</name>
    <name type="common">Wood stork</name>
    <dbReference type="NCBI Taxonomy" id="33587"/>
    <lineage>
        <taxon>Eukaryota</taxon>
        <taxon>Metazoa</taxon>
        <taxon>Chordata</taxon>
        <taxon>Craniata</taxon>
        <taxon>Vertebrata</taxon>
        <taxon>Euteleostomi</taxon>
        <taxon>Archelosauria</taxon>
        <taxon>Archosauria</taxon>
        <taxon>Dinosauria</taxon>
        <taxon>Saurischia</taxon>
        <taxon>Theropoda</taxon>
        <taxon>Coelurosauria</taxon>
        <taxon>Aves</taxon>
        <taxon>Neognathae</taxon>
        <taxon>Neoaves</taxon>
        <taxon>Aequornithes</taxon>
        <taxon>Ciconiiformes</taxon>
        <taxon>Ciconiidae</taxon>
        <taxon>Mycteria</taxon>
    </lineage>
</organism>
<feature type="region of interest" description="Disordered" evidence="1">
    <location>
        <begin position="1"/>
        <end position="31"/>
    </location>
</feature>
<name>A0AAN7RY81_MYCAM</name>
<accession>A0AAN7RY81</accession>
<evidence type="ECO:0000313" key="2">
    <source>
        <dbReference type="EMBL" id="KAK4811893.1"/>
    </source>
</evidence>
<dbReference type="EMBL" id="JAUNZN010000016">
    <property type="protein sequence ID" value="KAK4811893.1"/>
    <property type="molecule type" value="Genomic_DNA"/>
</dbReference>
<evidence type="ECO:0000313" key="3">
    <source>
        <dbReference type="Proteomes" id="UP001333110"/>
    </source>
</evidence>
<protein>
    <submittedName>
        <fullName evidence="2">Uncharacterized protein</fullName>
    </submittedName>
</protein>
<sequence>MPQRCHPAGMQPGRKGPRSPGGHQLEHEPTTCPCCEESEQYPGQSIASRSREVILPLDSALEERLREPGLFSLEKRRLRGDLINVYKYLRGGCKEDRARLFSVVPSDKTRGNGYKLTPRRFPLNIRKRFFSVKVTEHWHRLPKEAAESPSLEIFKSYLDMVLGKSQGSHWHSTASRGQGKPHEVQQGKREILHLDRGTHQYK</sequence>